<keyword evidence="6" id="KW-0539">Nucleus</keyword>
<dbReference type="InterPro" id="IPR001138">
    <property type="entry name" value="Zn2Cys6_DnaBD"/>
</dbReference>
<dbReference type="GO" id="GO:0000981">
    <property type="term" value="F:DNA-binding transcription factor activity, RNA polymerase II-specific"/>
    <property type="evidence" value="ECO:0007669"/>
    <property type="project" value="InterPro"/>
</dbReference>
<keyword evidence="5" id="KW-0804">Transcription</keyword>
<evidence type="ECO:0000313" key="9">
    <source>
        <dbReference type="EMBL" id="KAH7038237.1"/>
    </source>
</evidence>
<evidence type="ECO:0000259" key="8">
    <source>
        <dbReference type="PROSITE" id="PS50048"/>
    </source>
</evidence>
<gene>
    <name evidence="9" type="ORF">B0I36DRAFT_77257</name>
</gene>
<dbReference type="RefSeq" id="XP_046017358.1">
    <property type="nucleotide sequence ID" value="XM_046163351.1"/>
</dbReference>
<protein>
    <recommendedName>
        <fullName evidence="8">Zn(2)-C6 fungal-type domain-containing protein</fullName>
    </recommendedName>
</protein>
<dbReference type="GO" id="GO:0003677">
    <property type="term" value="F:DNA binding"/>
    <property type="evidence" value="ECO:0007669"/>
    <property type="project" value="UniProtKB-KW"/>
</dbReference>
<dbReference type="PRINTS" id="PR00755">
    <property type="entry name" value="AFLATOXINBRP"/>
</dbReference>
<evidence type="ECO:0000256" key="3">
    <source>
        <dbReference type="ARBA" id="ARBA00023015"/>
    </source>
</evidence>
<dbReference type="PANTHER" id="PTHR36206:SF4">
    <property type="entry name" value="HYPOTHETICAL CONSERVED PROTEIN (EUROFUNG)-RELATED"/>
    <property type="match status" value="1"/>
</dbReference>
<keyword evidence="3" id="KW-0805">Transcription regulation</keyword>
<dbReference type="EMBL" id="JAGTJQ010000002">
    <property type="protein sequence ID" value="KAH7038237.1"/>
    <property type="molecule type" value="Genomic_DNA"/>
</dbReference>
<reference evidence="9" key="1">
    <citation type="journal article" date="2021" name="Nat. Commun.">
        <title>Genetic determinants of endophytism in the Arabidopsis root mycobiome.</title>
        <authorList>
            <person name="Mesny F."/>
            <person name="Miyauchi S."/>
            <person name="Thiergart T."/>
            <person name="Pickel B."/>
            <person name="Atanasova L."/>
            <person name="Karlsson M."/>
            <person name="Huettel B."/>
            <person name="Barry K.W."/>
            <person name="Haridas S."/>
            <person name="Chen C."/>
            <person name="Bauer D."/>
            <person name="Andreopoulos W."/>
            <person name="Pangilinan J."/>
            <person name="LaButti K."/>
            <person name="Riley R."/>
            <person name="Lipzen A."/>
            <person name="Clum A."/>
            <person name="Drula E."/>
            <person name="Henrissat B."/>
            <person name="Kohler A."/>
            <person name="Grigoriev I.V."/>
            <person name="Martin F.M."/>
            <person name="Hacquard S."/>
        </authorList>
    </citation>
    <scope>NUCLEOTIDE SEQUENCE</scope>
    <source>
        <strain evidence="9">MPI-CAGE-CH-0230</strain>
    </source>
</reference>
<comment type="caution">
    <text evidence="9">The sequence shown here is derived from an EMBL/GenBank/DDBJ whole genome shotgun (WGS) entry which is preliminary data.</text>
</comment>
<sequence length="603" mass="66695">MTAPCVPRLRKRTSKVKTGCGQCKRRRIKCGEQRPACLRCARANLICSYEAAATCAELQASQAAATARIVNSWNSRSRPRPQVDVLTLPPLTRHLDADKIVYVERYGLSVAPVLSRIGSTEFWFRTILREISVDDCILHCVIAMGALQYAFDPKPPCGGSSGPPPPAPLPLQQDRAIAERARANVHYERALKSMSLAISLMKVQLQRANEQASRRAILIVSILFIVFELMHGDPESADGVAAKAMAALCGVLPIFCPDRATLEKIGRDVDDEGIEEATWLLPRLSAMRGGTSGLPLDVVSRPFSWESEYCLKGLATTIKCPGQDAPYESFMQAWDRYLTVQMVWTTRIDISTVPDAEKPLLAEQHKTIMGMAADWWHQIRQRLGAELDMTRQLLLRVTFFFSCASRLYLAHALHPLDTTWEDYAADTMYALEVAEQILDQSDHESSLLLFNDKVLPSIPNLLTRCPVRDVRAKGLRIVARTLATMGWESKGSRASPRNLWLEWWWSNIQPESFMRQSVVVASTPSIKRSDSPRSDCDGDGDDGSDVAYYELADQVCMKSPQSRSSSSSSSNSTNSGGDGNAAGTGDSSWGERFILCAIATCTI</sequence>
<dbReference type="SMART" id="SM00066">
    <property type="entry name" value="GAL4"/>
    <property type="match status" value="1"/>
</dbReference>
<dbReference type="InterPro" id="IPR036864">
    <property type="entry name" value="Zn2-C6_fun-type_DNA-bd_sf"/>
</dbReference>
<name>A0A9P8YG29_9PEZI</name>
<proteinExistence type="predicted"/>
<dbReference type="Proteomes" id="UP000756346">
    <property type="component" value="Unassembled WGS sequence"/>
</dbReference>
<feature type="region of interest" description="Disordered" evidence="7">
    <location>
        <begin position="559"/>
        <end position="584"/>
    </location>
</feature>
<evidence type="ECO:0000256" key="7">
    <source>
        <dbReference type="SAM" id="MobiDB-lite"/>
    </source>
</evidence>
<dbReference type="Gene3D" id="4.10.240.10">
    <property type="entry name" value="Zn(2)-C6 fungal-type DNA-binding domain"/>
    <property type="match status" value="1"/>
</dbReference>
<evidence type="ECO:0000256" key="6">
    <source>
        <dbReference type="ARBA" id="ARBA00023242"/>
    </source>
</evidence>
<evidence type="ECO:0000256" key="1">
    <source>
        <dbReference type="ARBA" id="ARBA00022723"/>
    </source>
</evidence>
<dbReference type="CDD" id="cd00067">
    <property type="entry name" value="GAL4"/>
    <property type="match status" value="1"/>
</dbReference>
<dbReference type="PROSITE" id="PS50048">
    <property type="entry name" value="ZN2_CY6_FUNGAL_2"/>
    <property type="match status" value="1"/>
</dbReference>
<keyword evidence="4" id="KW-0238">DNA-binding</keyword>
<keyword evidence="1" id="KW-0479">Metal-binding</keyword>
<keyword evidence="2" id="KW-0862">Zinc</keyword>
<dbReference type="AlphaFoldDB" id="A0A9P8YG29"/>
<evidence type="ECO:0000256" key="5">
    <source>
        <dbReference type="ARBA" id="ARBA00023163"/>
    </source>
</evidence>
<dbReference type="PANTHER" id="PTHR36206">
    <property type="entry name" value="ASPERCRYPTIN BIOSYNTHESIS CLUSTER-SPECIFIC TRANSCRIPTION REGULATOR ATNN-RELATED"/>
    <property type="match status" value="1"/>
</dbReference>
<dbReference type="Pfam" id="PF00172">
    <property type="entry name" value="Zn_clus"/>
    <property type="match status" value="1"/>
</dbReference>
<dbReference type="PROSITE" id="PS00463">
    <property type="entry name" value="ZN2_CY6_FUNGAL_1"/>
    <property type="match status" value="1"/>
</dbReference>
<evidence type="ECO:0000313" key="10">
    <source>
        <dbReference type="Proteomes" id="UP000756346"/>
    </source>
</evidence>
<feature type="domain" description="Zn(2)-C6 fungal-type" evidence="8">
    <location>
        <begin position="19"/>
        <end position="49"/>
    </location>
</feature>
<accession>A0A9P8YG29</accession>
<dbReference type="OrthoDB" id="1919336at2759"/>
<keyword evidence="10" id="KW-1185">Reference proteome</keyword>
<evidence type="ECO:0000256" key="2">
    <source>
        <dbReference type="ARBA" id="ARBA00022833"/>
    </source>
</evidence>
<evidence type="ECO:0000256" key="4">
    <source>
        <dbReference type="ARBA" id="ARBA00023125"/>
    </source>
</evidence>
<dbReference type="InterPro" id="IPR052360">
    <property type="entry name" value="Transcr_Regulatory_Proteins"/>
</dbReference>
<dbReference type="SUPFAM" id="SSF57701">
    <property type="entry name" value="Zn2/Cys6 DNA-binding domain"/>
    <property type="match status" value="1"/>
</dbReference>
<dbReference type="GeneID" id="70192897"/>
<organism evidence="9 10">
    <name type="scientific">Microdochium trichocladiopsis</name>
    <dbReference type="NCBI Taxonomy" id="1682393"/>
    <lineage>
        <taxon>Eukaryota</taxon>
        <taxon>Fungi</taxon>
        <taxon>Dikarya</taxon>
        <taxon>Ascomycota</taxon>
        <taxon>Pezizomycotina</taxon>
        <taxon>Sordariomycetes</taxon>
        <taxon>Xylariomycetidae</taxon>
        <taxon>Xylariales</taxon>
        <taxon>Microdochiaceae</taxon>
        <taxon>Microdochium</taxon>
    </lineage>
</organism>
<dbReference type="GO" id="GO:0008270">
    <property type="term" value="F:zinc ion binding"/>
    <property type="evidence" value="ECO:0007669"/>
    <property type="project" value="InterPro"/>
</dbReference>
<feature type="compositionally biased region" description="Low complexity" evidence="7">
    <location>
        <begin position="564"/>
        <end position="575"/>
    </location>
</feature>